<evidence type="ECO:0008006" key="4">
    <source>
        <dbReference type="Google" id="ProtNLM"/>
    </source>
</evidence>
<keyword evidence="3" id="KW-1185">Reference proteome</keyword>
<dbReference type="AlphaFoldDB" id="A0A1X0B3V2"/>
<dbReference type="Gene3D" id="2.120.10.30">
    <property type="entry name" value="TolB, C-terminal domain"/>
    <property type="match status" value="2"/>
</dbReference>
<dbReference type="SUPFAM" id="SSF101898">
    <property type="entry name" value="NHL repeat"/>
    <property type="match status" value="1"/>
</dbReference>
<keyword evidence="1" id="KW-0732">Signal</keyword>
<gene>
    <name evidence="2" type="ORF">BST13_09700</name>
</gene>
<dbReference type="OrthoDB" id="5240929at2"/>
<name>A0A1X0B3V2_9MYCO</name>
<dbReference type="InterPro" id="IPR011042">
    <property type="entry name" value="6-blade_b-propeller_TolB-like"/>
</dbReference>
<dbReference type="EMBL" id="MVHF01000007">
    <property type="protein sequence ID" value="ORA36963.1"/>
    <property type="molecule type" value="Genomic_DNA"/>
</dbReference>
<dbReference type="InterPro" id="IPR050952">
    <property type="entry name" value="TRIM-NHL_E3_ligases"/>
</dbReference>
<evidence type="ECO:0000313" key="3">
    <source>
        <dbReference type="Proteomes" id="UP000192448"/>
    </source>
</evidence>
<protein>
    <recommendedName>
        <fullName evidence="4">SMP-30/Gluconolactonase/LRE-like region domain-containing protein</fullName>
    </recommendedName>
</protein>
<dbReference type="Pfam" id="PF20067">
    <property type="entry name" value="SSL_N"/>
    <property type="match status" value="2"/>
</dbReference>
<sequence length="294" mass="29885">MGIDRARLVGLVAAVLMATTALAAPAYAGPRQEVLPIHGLAQPGGIAVDGAGTVYVVDTFDNRVLTLAPGANSPTALAFPDLTGPEDVAVDAAGDVFVTDRMGRVWTLPAGAASPRVLPFGDLGNPAGVAVDSVGNVYVTDRAETVERLHSRGDVDRVWKLAPGANAPSALPFPGLHQPEDVAVDAAGDVYVVADTGDVTHPAKGVLKLAPGASTPTRLPFADVSLLGQVAVDATGDVYVTGEHQVYQLAAGADTPTPLPFTGLSEPRAVVVAGDGSVVVTDGADKRVLRLIQG</sequence>
<reference evidence="2 3" key="1">
    <citation type="submission" date="2017-02" db="EMBL/GenBank/DDBJ databases">
        <title>The new phylogeny of genus Mycobacterium.</title>
        <authorList>
            <person name="Tortoli E."/>
            <person name="Trovato A."/>
            <person name="Cirillo D.M."/>
        </authorList>
    </citation>
    <scope>NUCLEOTIDE SEQUENCE [LARGE SCALE GENOMIC DNA]</scope>
    <source>
        <strain evidence="2 3">RW6</strain>
    </source>
</reference>
<proteinExistence type="predicted"/>
<dbReference type="Proteomes" id="UP000192448">
    <property type="component" value="Unassembled WGS sequence"/>
</dbReference>
<dbReference type="GO" id="GO:0008270">
    <property type="term" value="F:zinc ion binding"/>
    <property type="evidence" value="ECO:0007669"/>
    <property type="project" value="UniProtKB-KW"/>
</dbReference>
<evidence type="ECO:0000256" key="1">
    <source>
        <dbReference type="SAM" id="SignalP"/>
    </source>
</evidence>
<comment type="caution">
    <text evidence="2">The sequence shown here is derived from an EMBL/GenBank/DDBJ whole genome shotgun (WGS) entry which is preliminary data.</text>
</comment>
<feature type="signal peptide" evidence="1">
    <location>
        <begin position="1"/>
        <end position="23"/>
    </location>
</feature>
<accession>A0A1X0B3V2</accession>
<dbReference type="RefSeq" id="WP_083163060.1">
    <property type="nucleotide sequence ID" value="NZ_MVHF01000007.1"/>
</dbReference>
<dbReference type="PANTHER" id="PTHR24104">
    <property type="entry name" value="E3 UBIQUITIN-PROTEIN LIGASE NHLRC1-RELATED"/>
    <property type="match status" value="1"/>
</dbReference>
<evidence type="ECO:0000313" key="2">
    <source>
        <dbReference type="EMBL" id="ORA36963.1"/>
    </source>
</evidence>
<organism evidence="2 3">
    <name type="scientific">Mycobacterium aquaticum</name>
    <dbReference type="NCBI Taxonomy" id="1927124"/>
    <lineage>
        <taxon>Bacteria</taxon>
        <taxon>Bacillati</taxon>
        <taxon>Actinomycetota</taxon>
        <taxon>Actinomycetes</taxon>
        <taxon>Mycobacteriales</taxon>
        <taxon>Mycobacteriaceae</taxon>
        <taxon>Mycobacterium</taxon>
    </lineage>
</organism>
<feature type="chain" id="PRO_5012439339" description="SMP-30/Gluconolactonase/LRE-like region domain-containing protein" evidence="1">
    <location>
        <begin position="24"/>
        <end position="294"/>
    </location>
</feature>
<dbReference type="STRING" id="1927124.BST13_09700"/>
<dbReference type="PANTHER" id="PTHR24104:SF25">
    <property type="entry name" value="PROTEIN LIN-41"/>
    <property type="match status" value="1"/>
</dbReference>